<feature type="region of interest" description="Disordered" evidence="9">
    <location>
        <begin position="891"/>
        <end position="917"/>
    </location>
</feature>
<keyword evidence="15" id="KW-1185">Reference proteome</keyword>
<evidence type="ECO:0000256" key="1">
    <source>
        <dbReference type="ARBA" id="ARBA00004792"/>
    </source>
</evidence>
<evidence type="ECO:0000256" key="8">
    <source>
        <dbReference type="PROSITE-ProRule" id="PRU01363"/>
    </source>
</evidence>
<dbReference type="SUPFAM" id="SSF50129">
    <property type="entry name" value="GroES-like"/>
    <property type="match status" value="1"/>
</dbReference>
<sequence length="3173" mass="326161">MSVEKSDEERPCAPVAVVGASCRLPGAAGLEQFWRLLTQGVDAVGDIPEARRGALGLDASATLQAGWLERVDAFDPEFFGIAPREAAAMDPQQRLLLELAWEALENAAIVPAALRETRTAVFASAIWDDYAELTTRIGGEALTPHAFTGTRRAMLANRLSYVLGLTGPSLTVDSGQSSSLVAVHLACEALRRGEATAALVGGVNLITGPGSPATSASMGALSPTGRCRAFDADADGYVRGEGGAVLVLKPLAVALAAGDRVLGVIRGSAVNNDGGGETLSTPRRAAQEEVLRLAHARGGTEPADVQYVELHGTGTPVGDPVEAAALGAVVGASRPSGDPVRVGSLKSNVGHLEGAAGIAGLLKVVLGIRNGELPASLHHSAPSPRIPLDALNLRVQTDRGAWPAPPGRRLAGVSSFGLGGTNCHVVVEGPAAYLPAEPRPAAAEEATGGAAVVPWALSGATPEALRAQAARLRDALLDRPGTPPSHIGHSLATTRTALRHRAVLLGSGTDRLLAAAQALAEGEPSADVVRGTAPAWAPSSPGPVLVFPGQGSQWVGMGRELAAEFPVFADSLGECGEALAPWVEWDLHEALGSAESLERVDVVQPVLWAVMVSLARLWESFGVRPSAVVGHSQGEIAAAVVAGVLSVGEGARVAAVRSRVIAEELAGRGGMVSVGLPVGEVEEWLERLGGGLEVAAVNGPGSTVVSGGDEGLAALMGALAAEGVRVRRVPVDYASHHSVVASVGDRLLGELGSVAAGVSRVPFYSTVTGGVVEGPELDAGYWFENLRRTVEFAGVTRLLIEEGHPLFIEASAHPVLCASITETAEALGADAAAVGSLRRDDGGRERFLAGAAGAWAHGAGVDWSSAFAGSGARVVDLPTYAFQRESHWLTGTPGGAATGTGTSAAPAGGTPRATAAPRPPLPFAPGVPDGLAVELSGRGPEQQHRHLLGLVRRHAAAVLGYRDAARVGESATFKEAGLDSHMSLELRNSVGAATGLRLPSDVLFSHPTPDALAGHLRRRLTDGAGAAAPAAPAAPGNAAAEDTADPGAAADDGDAIAIVGMACRYPGGVHSPDDLWRLVAEGTDAIGGFPTDRGWDLDALYDPDPTRPGTSYVREGGFLDGAAEFDAAFFGISPREALTMDPQQRLLLETSWEAVERAGIVPASLRGTPTGVFVGAMAQEYGSRLDQAPEGFEGQILTGNANSVLSGRVAYTLGLEGPAVTVDTACSSSLVSLHLAARALRHGDCSLALAGGVAVMSSPGMFLEFSTQRGLAGDGRCKAFAASADGTGWAEGVGMLVLTRLSEARRAGHPVLGVLRGSAINQDGASNGLTAPNGLSQQRVIRAALADAGLAAADVDAVEAHGTGTTLGDPIEAHALLATYGQDREAERPLWLGSLKSNIGHAQAAAGVGGVIKMVMAMRHGTLPGSLHIDRPSPHVDWSAGAVALLAEAREWPETGRARRAGVSSFGISGTNAHIIVEAAPATAPTDAPAPAADPGVTVWPVSARTPEALAHQAARLRDFVRERPGAGVADIGWSLATTRAPMEHRAVLVGRERAGLLEGLTQLAEGGEPPSTVLGVRPVSPTGPVFVFPGQGSQWVGMGRELAAEFPVFADSLGECGEALAPWVEWDLHEALGSAESLGRVDVVQPVLWAVMVSLARLWESFGVRPSAVVGHSQGEIAAAVVAGVLSVADGARVAAVRSRVIAEELAGRGGMVSVGLPVGEVEEWLERVGGDLEVAAVNGPGSTVVSGGDEGLAALMGALEADGVRVRRIPVDYASHHSVVASVGERLLHELGAVVAGPSLVPFHSTVTGGVVEGPELDAGYWFENLRRTVEFAGVTRLLIEEGHSLFVEASAHPVLAMAIQENADADIAAVGSLRRDDGGRERFLTSVAEAHVHGADVTWSAAFAGSGARTVELPTYAFQHRRYWMDTPARSGVERVHPLAETAVPLAGADGALLTATLSPRDTPWLADHAVSGSVLLPGTAFVELALRAGEEAGCDRLEEMTLQAPLALPERGRVHLQIAVGGPCDADGPAAGRPFTVHSRPADAEGEPWTTHATGLLTQGLGAETMDDDGASGDLTAWPPPGAEPVALDKLYPQLAALGYEYGPVFRGLRAAWRRGDEVFAEVALPAEQHAEAAGYGLHPALLDACLHGALLDRAGEDAAGLALPFAWSGVEIHAAGAAAARVRLTPDGDDSVRVLVADVAGRPLAAVEALALREVPRGAAAAAPVTDGLHRVEWVASPVHGRPDSQESAARWCVLGRDMPSLDALPTPVPGVVVAPFDEGPDVQASVTGALALAQEWLAGPRLGAARLAFALVGDGPAQAAVAGLVRSAQTENPGRFALVHLVGGADDAAFGAAAAAVAARPDEPELRVRAGEIAVPRLARAVRRVLPPPPAGHWRVDVTAVGTLDNLAAVPSPAAGDELAPGRVRVAVGAAGLNFRDVVIGLGMFPGEAEMGVEGAGTVVEVGPGVTRFAVGDRVMGMIPGAMGPMAVADARTLVPLPDGWTFERGAAVPVIFLTAWMGLVELGGLGRGDRILVHAATGGLGLAALQIARHVGAEVYATASPAKQHVLRGLGLDDDHIASTRDVRFRDAFLAATGGEGMDVVMNALSGEFTDASLALLPRGGRFVEMGKTDVRDAEAVAREHPGVRYRFFDLMTEDAGRVGLVLPRLMELFAEGALTPPPLRGWPLAQAPDAFDTMRRAEHIGKIVLTAPRPLDPSRTVLLTGGTGTLGALVARHLVTRHGVRHLLLTSRRGDAADGAGALVDELTGLGAEVAVAACDASDRDALAALLDGIPRERPLGAVFHLAGLLDDAVLDDLTPARVERVLRAKTRSAQLLDELTEGADLDAFVLFSSVAGVLGTAGQANYAAANAALDALARRRAERGLPAVSLAWGLWREASGMTGHLDEQDIGRLARTGVAPLETDEGLALLDAALTGGDPSLVAARLDPEGLREQAAAGVLPAVLNGLNGLGGAAPRRRAAAAAESPASRDGSLTGRLADATPDERRRALLDLVRSHAATVLRHGTAADVNPERSFREVGFDSLTAVELRNRINAATGLRLPSTVIFRHPTPALLAERLHGELFPPDGAPSAGEAAAVLGELDRLRAAVSALGADQDARLAVAARLRTLLGEVEGTAPGGAGAPGVGDELGSASDDEMFALIDMELGIE</sequence>
<dbReference type="GO" id="GO:0005886">
    <property type="term" value="C:plasma membrane"/>
    <property type="evidence" value="ECO:0007669"/>
    <property type="project" value="TreeGrafter"/>
</dbReference>
<evidence type="ECO:0000256" key="9">
    <source>
        <dbReference type="SAM" id="MobiDB-lite"/>
    </source>
</evidence>
<dbReference type="Gene3D" id="1.10.1200.10">
    <property type="entry name" value="ACP-like"/>
    <property type="match status" value="2"/>
</dbReference>
<dbReference type="SUPFAM" id="SSF47336">
    <property type="entry name" value="ACP-like"/>
    <property type="match status" value="2"/>
</dbReference>
<dbReference type="Gene3D" id="3.40.366.10">
    <property type="entry name" value="Malonyl-Coenzyme A Acyl Carrier Protein, domain 2"/>
    <property type="match status" value="2"/>
</dbReference>
<evidence type="ECO:0000259" key="12">
    <source>
        <dbReference type="PROSITE" id="PS52019"/>
    </source>
</evidence>
<dbReference type="InterPro" id="IPR014031">
    <property type="entry name" value="Ketoacyl_synth_C"/>
</dbReference>
<dbReference type="SUPFAM" id="SSF55048">
    <property type="entry name" value="Probable ACP-binding domain of malonyl-CoA ACP transacylase"/>
    <property type="match status" value="2"/>
</dbReference>
<evidence type="ECO:0000313" key="15">
    <source>
        <dbReference type="Proteomes" id="UP000268652"/>
    </source>
</evidence>
<dbReference type="InterPro" id="IPR006162">
    <property type="entry name" value="Ppantetheine_attach_site"/>
</dbReference>
<feature type="domain" description="PKS/mFAS DH" evidence="12">
    <location>
        <begin position="1940"/>
        <end position="2226"/>
    </location>
</feature>
<dbReference type="EMBL" id="RBDX01000002">
    <property type="protein sequence ID" value="RKN11893.1"/>
    <property type="molecule type" value="Genomic_DNA"/>
</dbReference>
<keyword evidence="5" id="KW-0045">Antibiotic biosynthesis</keyword>
<evidence type="ECO:0000313" key="14">
    <source>
        <dbReference type="EMBL" id="RKN26057.1"/>
    </source>
</evidence>
<dbReference type="Pfam" id="PF08659">
    <property type="entry name" value="KR"/>
    <property type="match status" value="1"/>
</dbReference>
<dbReference type="Pfam" id="PF02801">
    <property type="entry name" value="Ketoacyl-synt_C"/>
    <property type="match status" value="2"/>
</dbReference>
<dbReference type="SMART" id="SM00822">
    <property type="entry name" value="PKS_KR"/>
    <property type="match status" value="1"/>
</dbReference>
<dbReference type="PROSITE" id="PS00012">
    <property type="entry name" value="PHOSPHOPANTETHEINE"/>
    <property type="match status" value="1"/>
</dbReference>
<dbReference type="InterPro" id="IPR032821">
    <property type="entry name" value="PKS_assoc"/>
</dbReference>
<dbReference type="InterPro" id="IPR001227">
    <property type="entry name" value="Ac_transferase_dom_sf"/>
</dbReference>
<evidence type="ECO:0000259" key="11">
    <source>
        <dbReference type="PROSITE" id="PS52004"/>
    </source>
</evidence>
<evidence type="ECO:0000256" key="5">
    <source>
        <dbReference type="ARBA" id="ARBA00023194"/>
    </source>
</evidence>
<gene>
    <name evidence="14" type="ORF">D7318_07550</name>
    <name evidence="13" type="ORF">D7319_02930</name>
</gene>
<dbReference type="SUPFAM" id="SSF51735">
    <property type="entry name" value="NAD(P)-binding Rossmann-fold domains"/>
    <property type="match status" value="3"/>
</dbReference>
<dbReference type="Gene3D" id="3.30.70.3290">
    <property type="match status" value="2"/>
</dbReference>
<keyword evidence="2" id="KW-0596">Phosphopantetheine</keyword>
<proteinExistence type="predicted"/>
<dbReference type="Pfam" id="PF16197">
    <property type="entry name" value="KAsynt_C_assoc"/>
    <property type="match status" value="2"/>
</dbReference>
<dbReference type="Pfam" id="PF08240">
    <property type="entry name" value="ADH_N"/>
    <property type="match status" value="1"/>
</dbReference>
<dbReference type="SMART" id="SM00825">
    <property type="entry name" value="PKS_KS"/>
    <property type="match status" value="2"/>
</dbReference>
<keyword evidence="3" id="KW-0597">Phosphoprotein</keyword>
<dbReference type="SUPFAM" id="SSF53901">
    <property type="entry name" value="Thiolase-like"/>
    <property type="match status" value="2"/>
</dbReference>
<feature type="domain" description="Ketosynthase family 3 (KS3)" evidence="11">
    <location>
        <begin position="1053"/>
        <end position="1479"/>
    </location>
</feature>
<dbReference type="SMART" id="SM00823">
    <property type="entry name" value="PKS_PP"/>
    <property type="match status" value="2"/>
</dbReference>
<dbReference type="InterPro" id="IPR049552">
    <property type="entry name" value="PKS_DH_N"/>
</dbReference>
<dbReference type="Pfam" id="PF00698">
    <property type="entry name" value="Acyl_transf_1"/>
    <property type="match status" value="2"/>
</dbReference>
<evidence type="ECO:0000256" key="7">
    <source>
        <dbReference type="ARBA" id="ARBA00023315"/>
    </source>
</evidence>
<dbReference type="FunFam" id="3.40.47.10:FF:000019">
    <property type="entry name" value="Polyketide synthase type I"/>
    <property type="match status" value="1"/>
</dbReference>
<feature type="region of interest" description="Disordered" evidence="9">
    <location>
        <begin position="2986"/>
        <end position="3005"/>
    </location>
</feature>
<name>A0A3A9WHU9_9ACTN</name>
<dbReference type="GO" id="GO:0033068">
    <property type="term" value="P:macrolide biosynthetic process"/>
    <property type="evidence" value="ECO:0007669"/>
    <property type="project" value="UniProtKB-ARBA"/>
</dbReference>
<evidence type="ECO:0000256" key="2">
    <source>
        <dbReference type="ARBA" id="ARBA00022450"/>
    </source>
</evidence>
<dbReference type="Pfam" id="PF21089">
    <property type="entry name" value="PKS_DH_N"/>
    <property type="match status" value="1"/>
</dbReference>
<dbReference type="PROSITE" id="PS50075">
    <property type="entry name" value="CARRIER"/>
    <property type="match status" value="2"/>
</dbReference>
<dbReference type="CDD" id="cd05195">
    <property type="entry name" value="enoyl_red"/>
    <property type="match status" value="1"/>
</dbReference>
<evidence type="ECO:0000256" key="3">
    <source>
        <dbReference type="ARBA" id="ARBA00022553"/>
    </source>
</evidence>
<dbReference type="CDD" id="cd08956">
    <property type="entry name" value="KR_3_FAS_SDR_x"/>
    <property type="match status" value="1"/>
</dbReference>
<feature type="domain" description="Ketosynthase family 3 (KS3)" evidence="11">
    <location>
        <begin position="12"/>
        <end position="429"/>
    </location>
</feature>
<dbReference type="SMART" id="SM00827">
    <property type="entry name" value="PKS_AT"/>
    <property type="match status" value="2"/>
</dbReference>
<dbReference type="EMBL" id="RBDY01000003">
    <property type="protein sequence ID" value="RKN26057.1"/>
    <property type="molecule type" value="Genomic_DNA"/>
</dbReference>
<dbReference type="FunFam" id="1.10.1200.10:FF:000007">
    <property type="entry name" value="Probable polyketide synthase pks17"/>
    <property type="match status" value="1"/>
</dbReference>
<dbReference type="PANTHER" id="PTHR43775:SF51">
    <property type="entry name" value="INACTIVE PHENOLPHTHIOCEROL SYNTHESIS POLYKETIDE SYNTHASE TYPE I PKS1-RELATED"/>
    <property type="match status" value="1"/>
</dbReference>
<dbReference type="InterPro" id="IPR016036">
    <property type="entry name" value="Malonyl_transacylase_ACP-bd"/>
</dbReference>
<dbReference type="Gene3D" id="3.10.129.110">
    <property type="entry name" value="Polyketide synthase dehydratase"/>
    <property type="match status" value="1"/>
</dbReference>
<feature type="region of interest" description="C-terminal hotdog fold" evidence="8">
    <location>
        <begin position="2087"/>
        <end position="2226"/>
    </location>
</feature>
<dbReference type="CDD" id="cd00833">
    <property type="entry name" value="PKS"/>
    <property type="match status" value="2"/>
</dbReference>
<dbReference type="InterPro" id="IPR049551">
    <property type="entry name" value="PKS_DH_C"/>
</dbReference>
<dbReference type="SMART" id="SM00829">
    <property type="entry name" value="PKS_ER"/>
    <property type="match status" value="1"/>
</dbReference>
<dbReference type="InterPro" id="IPR016035">
    <property type="entry name" value="Acyl_Trfase/lysoPLipase"/>
</dbReference>
<dbReference type="SMART" id="SM00826">
    <property type="entry name" value="PKS_DH"/>
    <property type="match status" value="1"/>
</dbReference>
<feature type="domain" description="Carrier" evidence="10">
    <location>
        <begin position="3012"/>
        <end position="3087"/>
    </location>
</feature>
<dbReference type="PROSITE" id="PS00606">
    <property type="entry name" value="KS3_1"/>
    <property type="match status" value="1"/>
</dbReference>
<dbReference type="InterPro" id="IPR050091">
    <property type="entry name" value="PKS_NRPS_Biosynth_Enz"/>
</dbReference>
<dbReference type="GO" id="GO:0004315">
    <property type="term" value="F:3-oxoacyl-[acyl-carrier-protein] synthase activity"/>
    <property type="evidence" value="ECO:0007669"/>
    <property type="project" value="InterPro"/>
</dbReference>
<evidence type="ECO:0000313" key="13">
    <source>
        <dbReference type="EMBL" id="RKN11893.1"/>
    </source>
</evidence>
<dbReference type="InterPro" id="IPR036291">
    <property type="entry name" value="NAD(P)-bd_dom_sf"/>
</dbReference>
<dbReference type="PROSITE" id="PS52004">
    <property type="entry name" value="KS3_2"/>
    <property type="match status" value="2"/>
</dbReference>
<dbReference type="InterPro" id="IPR042104">
    <property type="entry name" value="PKS_dehydratase_sf"/>
</dbReference>
<dbReference type="Proteomes" id="UP000268652">
    <property type="component" value="Unassembled WGS sequence"/>
</dbReference>
<dbReference type="PANTHER" id="PTHR43775">
    <property type="entry name" value="FATTY ACID SYNTHASE"/>
    <property type="match status" value="1"/>
</dbReference>
<keyword evidence="7" id="KW-0012">Acyltransferase</keyword>
<dbReference type="GO" id="GO:0031177">
    <property type="term" value="F:phosphopantetheine binding"/>
    <property type="evidence" value="ECO:0007669"/>
    <property type="project" value="InterPro"/>
</dbReference>
<dbReference type="InterPro" id="IPR009081">
    <property type="entry name" value="PP-bd_ACP"/>
</dbReference>
<dbReference type="GO" id="GO:0071770">
    <property type="term" value="P:DIM/DIP cell wall layer assembly"/>
    <property type="evidence" value="ECO:0007669"/>
    <property type="project" value="TreeGrafter"/>
</dbReference>
<dbReference type="Proteomes" id="UP000275024">
    <property type="component" value="Unassembled WGS sequence"/>
</dbReference>
<feature type="domain" description="Carrier" evidence="10">
    <location>
        <begin position="945"/>
        <end position="1020"/>
    </location>
</feature>
<dbReference type="RefSeq" id="WP_120696068.1">
    <property type="nucleotide sequence ID" value="NZ_RBDX01000002.1"/>
</dbReference>
<evidence type="ECO:0000256" key="4">
    <source>
        <dbReference type="ARBA" id="ARBA00022679"/>
    </source>
</evidence>
<feature type="active site" description="Proton acceptor; for dehydratase activity" evidence="8">
    <location>
        <position position="1972"/>
    </location>
</feature>
<dbReference type="InterPro" id="IPR020806">
    <property type="entry name" value="PKS_PP-bd"/>
</dbReference>
<dbReference type="InterPro" id="IPR013968">
    <property type="entry name" value="PKS_KR"/>
</dbReference>
<protein>
    <submittedName>
        <fullName evidence="13">SDR family NAD(P)-dependent oxidoreductase</fullName>
    </submittedName>
</protein>
<dbReference type="SMART" id="SM01294">
    <property type="entry name" value="PKS_PP_betabranch"/>
    <property type="match status" value="1"/>
</dbReference>
<dbReference type="GO" id="GO:0016491">
    <property type="term" value="F:oxidoreductase activity"/>
    <property type="evidence" value="ECO:0007669"/>
    <property type="project" value="InterPro"/>
</dbReference>
<feature type="region of interest" description="Disordered" evidence="9">
    <location>
        <begin position="1023"/>
        <end position="1047"/>
    </location>
</feature>
<evidence type="ECO:0000259" key="10">
    <source>
        <dbReference type="PROSITE" id="PS50075"/>
    </source>
</evidence>
<dbReference type="Pfam" id="PF00550">
    <property type="entry name" value="PP-binding"/>
    <property type="match status" value="2"/>
</dbReference>
<dbReference type="Pfam" id="PF00109">
    <property type="entry name" value="ketoacyl-synt"/>
    <property type="match status" value="2"/>
</dbReference>
<feature type="region of interest" description="N-terminal hotdog fold" evidence="8">
    <location>
        <begin position="1940"/>
        <end position="2068"/>
    </location>
</feature>
<dbReference type="GO" id="GO:0005737">
    <property type="term" value="C:cytoplasm"/>
    <property type="evidence" value="ECO:0007669"/>
    <property type="project" value="TreeGrafter"/>
</dbReference>
<organism evidence="13 16">
    <name type="scientific">Streptomyces radicis</name>
    <dbReference type="NCBI Taxonomy" id="1750517"/>
    <lineage>
        <taxon>Bacteria</taxon>
        <taxon>Bacillati</taxon>
        <taxon>Actinomycetota</taxon>
        <taxon>Actinomycetes</taxon>
        <taxon>Kitasatosporales</taxon>
        <taxon>Streptomycetaceae</taxon>
        <taxon>Streptomyces</taxon>
    </lineage>
</organism>
<feature type="compositionally biased region" description="Low complexity" evidence="9">
    <location>
        <begin position="899"/>
        <end position="916"/>
    </location>
</feature>
<reference evidence="15 16" key="1">
    <citation type="submission" date="2018-09" db="EMBL/GenBank/DDBJ databases">
        <title>Streptomyces sp. nov. DS1-2, an endophytic actinomycete isolated from roots of Dendrobium scabrilingue.</title>
        <authorList>
            <person name="Kuncharoen N."/>
            <person name="Kudo T."/>
            <person name="Ohkuma M."/>
            <person name="Yuki M."/>
            <person name="Tanasupawat S."/>
        </authorList>
    </citation>
    <scope>NUCLEOTIDE SEQUENCE [LARGE SCALE GENOMIC DNA]</scope>
    <source>
        <strain evidence="13 16">AZ1-7</strain>
        <strain evidence="14 15">DS1-2</strain>
    </source>
</reference>
<dbReference type="InterPro" id="IPR057326">
    <property type="entry name" value="KR_dom"/>
</dbReference>
<dbReference type="Pfam" id="PF14765">
    <property type="entry name" value="PS-DH"/>
    <property type="match status" value="1"/>
</dbReference>
<dbReference type="InterPro" id="IPR049900">
    <property type="entry name" value="PKS_mFAS_DH"/>
</dbReference>
<keyword evidence="6" id="KW-0511">Multifunctional enzyme</keyword>
<dbReference type="InterPro" id="IPR016039">
    <property type="entry name" value="Thiolase-like"/>
</dbReference>
<dbReference type="InterPro" id="IPR020843">
    <property type="entry name" value="ER"/>
</dbReference>
<evidence type="ECO:0000256" key="6">
    <source>
        <dbReference type="ARBA" id="ARBA00023268"/>
    </source>
</evidence>
<accession>A0A3A9WHU9</accession>
<dbReference type="Gene3D" id="3.40.50.720">
    <property type="entry name" value="NAD(P)-binding Rossmann-like Domain"/>
    <property type="match status" value="1"/>
</dbReference>
<comment type="pathway">
    <text evidence="1">Antibiotic biosynthesis.</text>
</comment>
<dbReference type="FunFam" id="3.40.50.720:FF:000209">
    <property type="entry name" value="Polyketide synthase Pks12"/>
    <property type="match status" value="1"/>
</dbReference>
<dbReference type="InterPro" id="IPR013154">
    <property type="entry name" value="ADH-like_N"/>
</dbReference>
<comment type="caution">
    <text evidence="13">The sequence shown here is derived from an EMBL/GenBank/DDBJ whole genome shotgun (WGS) entry which is preliminary data.</text>
</comment>
<dbReference type="InterPro" id="IPR014030">
    <property type="entry name" value="Ketoacyl_synth_N"/>
</dbReference>
<dbReference type="InterPro" id="IPR011032">
    <property type="entry name" value="GroES-like_sf"/>
</dbReference>
<dbReference type="InterPro" id="IPR014043">
    <property type="entry name" value="Acyl_transferase_dom"/>
</dbReference>
<evidence type="ECO:0000313" key="16">
    <source>
        <dbReference type="Proteomes" id="UP000275024"/>
    </source>
</evidence>
<dbReference type="InterPro" id="IPR020841">
    <property type="entry name" value="PKS_Beta-ketoAc_synthase_dom"/>
</dbReference>
<dbReference type="GO" id="GO:0006633">
    <property type="term" value="P:fatty acid biosynthetic process"/>
    <property type="evidence" value="ECO:0007669"/>
    <property type="project" value="InterPro"/>
</dbReference>
<feature type="active site" description="Proton donor; for dehydratase activity" evidence="8">
    <location>
        <position position="2148"/>
    </location>
</feature>
<dbReference type="GO" id="GO:0004312">
    <property type="term" value="F:fatty acid synthase activity"/>
    <property type="evidence" value="ECO:0007669"/>
    <property type="project" value="TreeGrafter"/>
</dbReference>
<dbReference type="Gene3D" id="3.90.180.10">
    <property type="entry name" value="Medium-chain alcohol dehydrogenases, catalytic domain"/>
    <property type="match status" value="1"/>
</dbReference>
<dbReference type="InterPro" id="IPR018201">
    <property type="entry name" value="Ketoacyl_synth_AS"/>
</dbReference>
<dbReference type="OrthoDB" id="9778690at2"/>
<dbReference type="PROSITE" id="PS52019">
    <property type="entry name" value="PKS_MFAS_DH"/>
    <property type="match status" value="1"/>
</dbReference>
<dbReference type="FunFam" id="3.40.366.10:FF:000002">
    <property type="entry name" value="Probable polyketide synthase 2"/>
    <property type="match status" value="2"/>
</dbReference>
<dbReference type="Pfam" id="PF13602">
    <property type="entry name" value="ADH_zinc_N_2"/>
    <property type="match status" value="1"/>
</dbReference>
<dbReference type="PROSITE" id="PS51257">
    <property type="entry name" value="PROKAR_LIPOPROTEIN"/>
    <property type="match status" value="1"/>
</dbReference>
<dbReference type="Gene3D" id="3.40.47.10">
    <property type="match status" value="2"/>
</dbReference>
<dbReference type="InterPro" id="IPR036736">
    <property type="entry name" value="ACP-like_sf"/>
</dbReference>
<dbReference type="SUPFAM" id="SSF52151">
    <property type="entry name" value="FabD/lysophospholipase-like"/>
    <property type="match status" value="2"/>
</dbReference>
<dbReference type="InterPro" id="IPR020807">
    <property type="entry name" value="PKS_DH"/>
</dbReference>
<keyword evidence="4" id="KW-0808">Transferase</keyword>